<organism evidence="6 7">
    <name type="scientific">Congregibacter variabilis</name>
    <dbReference type="NCBI Taxonomy" id="3081200"/>
    <lineage>
        <taxon>Bacteria</taxon>
        <taxon>Pseudomonadati</taxon>
        <taxon>Pseudomonadota</taxon>
        <taxon>Gammaproteobacteria</taxon>
        <taxon>Cellvibrionales</taxon>
        <taxon>Halieaceae</taxon>
        <taxon>Congregibacter</taxon>
    </lineage>
</organism>
<evidence type="ECO:0000256" key="1">
    <source>
        <dbReference type="ARBA" id="ARBA00022475"/>
    </source>
</evidence>
<dbReference type="RefSeq" id="WP_407347626.1">
    <property type="nucleotide sequence ID" value="NZ_CP136864.1"/>
</dbReference>
<dbReference type="InterPro" id="IPR009993">
    <property type="entry name" value="WecF"/>
</dbReference>
<proteinExistence type="predicted"/>
<evidence type="ECO:0000313" key="6">
    <source>
        <dbReference type="EMBL" id="WOJ92970.1"/>
    </source>
</evidence>
<dbReference type="Proteomes" id="UP001626537">
    <property type="component" value="Chromosome"/>
</dbReference>
<protein>
    <submittedName>
        <fullName evidence="6">TDP-N-acetylfucosamine:lipid II N-acetylfucosaminyltransferase</fullName>
        <ecNumber evidence="6">2.4.1.325</ecNumber>
    </submittedName>
</protein>
<keyword evidence="7" id="KW-1185">Reference proteome</keyword>
<evidence type="ECO:0000256" key="3">
    <source>
        <dbReference type="ARBA" id="ARBA00022676"/>
    </source>
</evidence>
<keyword evidence="1" id="KW-1003">Cell membrane</keyword>
<gene>
    <name evidence="6" type="ORF">R0135_14430</name>
</gene>
<keyword evidence="5" id="KW-0472">Membrane</keyword>
<evidence type="ECO:0000313" key="7">
    <source>
        <dbReference type="Proteomes" id="UP001626537"/>
    </source>
</evidence>
<evidence type="ECO:0000256" key="4">
    <source>
        <dbReference type="ARBA" id="ARBA00022679"/>
    </source>
</evidence>
<dbReference type="EMBL" id="CP136864">
    <property type="protein sequence ID" value="WOJ92970.1"/>
    <property type="molecule type" value="Genomic_DNA"/>
</dbReference>
<reference evidence="6 7" key="1">
    <citation type="submission" date="2023-10" db="EMBL/GenBank/DDBJ databases">
        <title>Two novel species belonging to the OM43/NOR5 clade.</title>
        <authorList>
            <person name="Park M."/>
        </authorList>
    </citation>
    <scope>NUCLEOTIDE SEQUENCE [LARGE SCALE GENOMIC DNA]</scope>
    <source>
        <strain evidence="6 7">IMCC43200</strain>
    </source>
</reference>
<dbReference type="EC" id="2.4.1.325" evidence="6"/>
<dbReference type="GO" id="GO:0102031">
    <property type="term" value="F:4-acetamido-4,6-dideoxy-D-galactose transferase activity"/>
    <property type="evidence" value="ECO:0007669"/>
    <property type="project" value="UniProtKB-EC"/>
</dbReference>
<keyword evidence="3 6" id="KW-0328">Glycosyltransferase</keyword>
<name>A0ABZ0I362_9GAMM</name>
<evidence type="ECO:0000256" key="2">
    <source>
        <dbReference type="ARBA" id="ARBA00022519"/>
    </source>
</evidence>
<accession>A0ABZ0I362</accession>
<evidence type="ECO:0000256" key="5">
    <source>
        <dbReference type="ARBA" id="ARBA00023136"/>
    </source>
</evidence>
<dbReference type="Pfam" id="PF07429">
    <property type="entry name" value="Glyco_transf_56"/>
    <property type="match status" value="1"/>
</dbReference>
<keyword evidence="4 6" id="KW-0808">Transferase</keyword>
<keyword evidence="2" id="KW-0997">Cell inner membrane</keyword>
<sequence length="382" mass="43473">MKELIHIVPDEKFIEMAVREFEIAAPGKNRILVYGKRRPLKYLTSLSVEFMGFSEMRKYLKSGNYKAVVLHWMNDVLLRLIQESPQGRGVLWIGWGIDYYEALIFRGNSAGLYLPKTRRQLAMKSFPLKPILSKAIKSARRIAGRQADYVSKYLDRLDYFAPVLDVEYDLVKAKNPDFKAQFLDWNYGTLEDDLYVEPGKSRLGDNVLLGNSASYTNNHLETFDFIENSFELDGRKLIVPLSYGDNDYADFVIRDGKKRFGSLLMPLTEFLPASDYAELVSSCGYAFMNHLRQQAVGNIVMLMLGGSKVYLNPANPFYTWVTARGGFLEQISLDSRAGSKMCLGPLPANVVARNQQIVVEHWSREASRRRTGKVVKELLGSD</sequence>